<dbReference type="AlphaFoldDB" id="A0A414WPW7"/>
<keyword evidence="2" id="KW-0547">Nucleotide-binding</keyword>
<dbReference type="InterPro" id="IPR007409">
    <property type="entry name" value="Restrct_endonuc_type1_HsdR_N"/>
</dbReference>
<dbReference type="InterPro" id="IPR050742">
    <property type="entry name" value="Helicase_Restrict-Modif_Enz"/>
</dbReference>
<organism evidence="2 3">
    <name type="scientific">Bacteroides ovatus</name>
    <dbReference type="NCBI Taxonomy" id="28116"/>
    <lineage>
        <taxon>Bacteria</taxon>
        <taxon>Pseudomonadati</taxon>
        <taxon>Bacteroidota</taxon>
        <taxon>Bacteroidia</taxon>
        <taxon>Bacteroidales</taxon>
        <taxon>Bacteroidaceae</taxon>
        <taxon>Bacteroides</taxon>
    </lineage>
</organism>
<protein>
    <submittedName>
        <fullName evidence="2">DEAD/DEAH box helicase</fullName>
    </submittedName>
</protein>
<dbReference type="GO" id="GO:0005524">
    <property type="term" value="F:ATP binding"/>
    <property type="evidence" value="ECO:0007669"/>
    <property type="project" value="UniProtKB-KW"/>
</dbReference>
<dbReference type="PANTHER" id="PTHR47396:SF1">
    <property type="entry name" value="ATP-DEPENDENT HELICASE IRC3-RELATED"/>
    <property type="match status" value="1"/>
</dbReference>
<feature type="domain" description="Helicase ATP-binding" evidence="1">
    <location>
        <begin position="167"/>
        <end position="355"/>
    </location>
</feature>
<sequence length="905" mass="103102">MKPEEKARIIIDRMLNDAGWEVVDRNHYSPEVSAIAVEEGLLKGNREADYLLFLNGKAVGVLEAKKESVSIYSEIVADQAEKYTRGVPHWCQAWMNPLPLVYLSNGRELLFRDTREVDSEYISLNKIHSPKEIVKLLGLKDDFAGLPTLKRKGLRDCQYEAITKLENSFRSGHDRALMVLATGAGKTYTACLAAYRLLAFTSMKRVLFLVDRNNLGKQAEGEFGTFRLTENGDPFNTIFGVERLKTAKIPNDANVVIATIQRLFSLLSGDDFIDDDNEADYVVDGTRNMNLPVHPNLPPDYFDLIIIDECHRSIYGSWRSVLEYFSSAKMIGLTATPAVETLAFFNNNLIVNYTLEKSIVDGVNVDYRVFRIKTQVTEDGGAIREGDKVRKITRYTGKTENIETQETTTYTRQELNRSIINPAQIKLILETYRDAVYTEMFNDPQREPNFDYLPKTLIFALNDAHASNIVKIAKEVFGREDDTFVQKITYSAGDSNELIRHFRNDKEFRIAVTVTLVATGTDVKPLEVVMFMRDVESDSLYTQMKGRGVRTIGDEQLRNVTPNAHSKDLFFLVDAVGVTEHEHYVTTSGAGSNAETLLSLRQLLERISHGELPDEHLRLLASRLSRIHNKANEEQRNEFIRLAGTDMRDMASRIYEALDNNLLPEYVNINEPNNERKGLVRPLAIHPDAREYLCILNAGFVTILMPGEDTLIEKGFSIEEAHDTTQAFEQYVNEHRDEIEALRIIYNNNGEPITYAMLKDLENRMKMENYKFNPSQLWNTYSIVNPSNVVHFGTKEEKEALTNIIQLVRYAYHQVTELRSLSSMAAQRFELWCGQIQRTMTEAQKNTIRQIVNYIVANGSCTIKEIKEDDKTIALQMIRKFGTIAAVNEAIVSLSQFLIYNRKVA</sequence>
<reference evidence="2 3" key="1">
    <citation type="submission" date="2018-08" db="EMBL/GenBank/DDBJ databases">
        <title>A genome reference for cultivated species of the human gut microbiota.</title>
        <authorList>
            <person name="Zou Y."/>
            <person name="Xue W."/>
            <person name="Luo G."/>
        </authorList>
    </citation>
    <scope>NUCLEOTIDE SEQUENCE [LARGE SCALE GENOMIC DNA]</scope>
    <source>
        <strain evidence="2 3">AM17-48</strain>
    </source>
</reference>
<dbReference type="SUPFAM" id="SSF52540">
    <property type="entry name" value="P-loop containing nucleoside triphosphate hydrolases"/>
    <property type="match status" value="2"/>
</dbReference>
<dbReference type="Proteomes" id="UP000283329">
    <property type="component" value="Unassembled WGS sequence"/>
</dbReference>
<dbReference type="InterPro" id="IPR013670">
    <property type="entry name" value="EcoEI_R_C_dom"/>
</dbReference>
<gene>
    <name evidence="2" type="ORF">DW206_25570</name>
</gene>
<evidence type="ECO:0000313" key="3">
    <source>
        <dbReference type="Proteomes" id="UP000283329"/>
    </source>
</evidence>
<evidence type="ECO:0000259" key="1">
    <source>
        <dbReference type="PROSITE" id="PS51192"/>
    </source>
</evidence>
<dbReference type="SMART" id="SM00487">
    <property type="entry name" value="DEXDc"/>
    <property type="match status" value="1"/>
</dbReference>
<dbReference type="PANTHER" id="PTHR47396">
    <property type="entry name" value="TYPE I RESTRICTION ENZYME ECOKI R PROTEIN"/>
    <property type="match status" value="1"/>
</dbReference>
<dbReference type="GO" id="GO:0003677">
    <property type="term" value="F:DNA binding"/>
    <property type="evidence" value="ECO:0007669"/>
    <property type="project" value="UniProtKB-KW"/>
</dbReference>
<keyword evidence="2" id="KW-0067">ATP-binding</keyword>
<name>A0A414WPW7_BACOV</name>
<dbReference type="Pfam" id="PF04313">
    <property type="entry name" value="HSDR_N"/>
    <property type="match status" value="1"/>
</dbReference>
<evidence type="ECO:0000313" key="2">
    <source>
        <dbReference type="EMBL" id="RHH38681.1"/>
    </source>
</evidence>
<dbReference type="Pfam" id="PF08463">
    <property type="entry name" value="EcoEI_R_C"/>
    <property type="match status" value="1"/>
</dbReference>
<dbReference type="Gene3D" id="3.40.50.300">
    <property type="entry name" value="P-loop containing nucleotide triphosphate hydrolases"/>
    <property type="match status" value="2"/>
</dbReference>
<dbReference type="EMBL" id="QRJR01000049">
    <property type="protein sequence ID" value="RHH38681.1"/>
    <property type="molecule type" value="Genomic_DNA"/>
</dbReference>
<dbReference type="Pfam" id="PF04851">
    <property type="entry name" value="ResIII"/>
    <property type="match status" value="1"/>
</dbReference>
<keyword evidence="2" id="KW-0347">Helicase</keyword>
<dbReference type="GO" id="GO:0005829">
    <property type="term" value="C:cytosol"/>
    <property type="evidence" value="ECO:0007669"/>
    <property type="project" value="TreeGrafter"/>
</dbReference>
<dbReference type="Gene3D" id="3.90.1570.30">
    <property type="match status" value="1"/>
</dbReference>
<dbReference type="InterPro" id="IPR006935">
    <property type="entry name" value="Helicase/UvrB_N"/>
</dbReference>
<proteinExistence type="predicted"/>
<dbReference type="InterPro" id="IPR014001">
    <property type="entry name" value="Helicase_ATP-bd"/>
</dbReference>
<dbReference type="PROSITE" id="PS51192">
    <property type="entry name" value="HELICASE_ATP_BIND_1"/>
    <property type="match status" value="1"/>
</dbReference>
<dbReference type="CDD" id="cd18032">
    <property type="entry name" value="DEXHc_RE_I_III_res"/>
    <property type="match status" value="1"/>
</dbReference>
<dbReference type="GO" id="GO:0004386">
    <property type="term" value="F:helicase activity"/>
    <property type="evidence" value="ECO:0007669"/>
    <property type="project" value="UniProtKB-KW"/>
</dbReference>
<dbReference type="RefSeq" id="WP_115484290.1">
    <property type="nucleotide sequence ID" value="NZ_JABFHY010000002.1"/>
</dbReference>
<accession>A0A414WPW7</accession>
<keyword evidence="2" id="KW-0378">Hydrolase</keyword>
<dbReference type="InterPro" id="IPR027417">
    <property type="entry name" value="P-loop_NTPase"/>
</dbReference>
<dbReference type="GO" id="GO:0009307">
    <property type="term" value="P:DNA restriction-modification system"/>
    <property type="evidence" value="ECO:0007669"/>
    <property type="project" value="UniProtKB-KW"/>
</dbReference>
<dbReference type="GO" id="GO:0009035">
    <property type="term" value="F:type I site-specific deoxyribonuclease activity"/>
    <property type="evidence" value="ECO:0007669"/>
    <property type="project" value="UniProtKB-EC"/>
</dbReference>
<comment type="caution">
    <text evidence="2">The sequence shown here is derived from an EMBL/GenBank/DDBJ whole genome shotgun (WGS) entry which is preliminary data.</text>
</comment>